<protein>
    <submittedName>
        <fullName evidence="1">Ribonuclease H</fullName>
    </submittedName>
</protein>
<dbReference type="Proteomes" id="UP000634136">
    <property type="component" value="Unassembled WGS sequence"/>
</dbReference>
<proteinExistence type="predicted"/>
<evidence type="ECO:0000313" key="1">
    <source>
        <dbReference type="EMBL" id="KAF7836165.1"/>
    </source>
</evidence>
<dbReference type="OrthoDB" id="1001830at2759"/>
<name>A0A834X0E9_9FABA</name>
<comment type="caution">
    <text evidence="1">The sequence shown here is derived from an EMBL/GenBank/DDBJ whole genome shotgun (WGS) entry which is preliminary data.</text>
</comment>
<evidence type="ECO:0000313" key="2">
    <source>
        <dbReference type="Proteomes" id="UP000634136"/>
    </source>
</evidence>
<organism evidence="1 2">
    <name type="scientific">Senna tora</name>
    <dbReference type="NCBI Taxonomy" id="362788"/>
    <lineage>
        <taxon>Eukaryota</taxon>
        <taxon>Viridiplantae</taxon>
        <taxon>Streptophyta</taxon>
        <taxon>Embryophyta</taxon>
        <taxon>Tracheophyta</taxon>
        <taxon>Spermatophyta</taxon>
        <taxon>Magnoliopsida</taxon>
        <taxon>eudicotyledons</taxon>
        <taxon>Gunneridae</taxon>
        <taxon>Pentapetalae</taxon>
        <taxon>rosids</taxon>
        <taxon>fabids</taxon>
        <taxon>Fabales</taxon>
        <taxon>Fabaceae</taxon>
        <taxon>Caesalpinioideae</taxon>
        <taxon>Cassia clade</taxon>
        <taxon>Senna</taxon>
    </lineage>
</organism>
<dbReference type="AlphaFoldDB" id="A0A834X0E9"/>
<gene>
    <name evidence="1" type="ORF">G2W53_011024</name>
</gene>
<keyword evidence="2" id="KW-1185">Reference proteome</keyword>
<reference evidence="1" key="1">
    <citation type="submission" date="2020-09" db="EMBL/GenBank/DDBJ databases">
        <title>Genome-Enabled Discovery of Anthraquinone Biosynthesis in Senna tora.</title>
        <authorList>
            <person name="Kang S.-H."/>
            <person name="Pandey R.P."/>
            <person name="Lee C.-M."/>
            <person name="Sim J.-S."/>
            <person name="Jeong J.-T."/>
            <person name="Choi B.-S."/>
            <person name="Jung M."/>
            <person name="Ginzburg D."/>
            <person name="Zhao K."/>
            <person name="Won S.Y."/>
            <person name="Oh T.-J."/>
            <person name="Yu Y."/>
            <person name="Kim N.-H."/>
            <person name="Lee O.R."/>
            <person name="Lee T.-H."/>
            <person name="Bashyal P."/>
            <person name="Kim T.-S."/>
            <person name="Lee W.-H."/>
            <person name="Kawkins C."/>
            <person name="Kim C.-K."/>
            <person name="Kim J.S."/>
            <person name="Ahn B.O."/>
            <person name="Rhee S.Y."/>
            <person name="Sohng J.K."/>
        </authorList>
    </citation>
    <scope>NUCLEOTIDE SEQUENCE</scope>
    <source>
        <tissue evidence="1">Leaf</tissue>
    </source>
</reference>
<accession>A0A834X0E9</accession>
<dbReference type="EMBL" id="JAAIUW010000004">
    <property type="protein sequence ID" value="KAF7836165.1"/>
    <property type="molecule type" value="Genomic_DNA"/>
</dbReference>
<sequence length="373" mass="42806">MSSDLGLYLDKQLVMMHAWLPMFRDLHSCTTVADLIQHNNHSWNVGRLNSHYEPSTAGTIANLPLSVTGVKDRLIWTVATNGYYNVKDGYNWLLSNHSQQDTVIQTHHALVWQTLWRLRLPYRSVYTLRYQEDLKVMQLLAIRKGIQIAINYTSQQGECNVIVFKKGMADLITVNYKNNVNFQVVGTDITNMLNSFSSSRVLFLRSNTLLCSLYRYMSTNNAVVGMVELWKENTFILHQLSRSLMPPGEIIIFFSNNQPKDNLHSYKSVYTLRYQEDLKVMQLLAIRKGIQIAINYTSQQGECNVTVFKKGMADLITVNYKNNVNFQVVGTDVTNMLNSFSSSRVLFLRSNTLLCSLYRYISTNNVVVGWSSM</sequence>